<dbReference type="EC" id="6.3.2.4" evidence="12"/>
<keyword evidence="7 13" id="KW-0067">ATP-binding</keyword>
<dbReference type="PROSITE" id="PS00844">
    <property type="entry name" value="DALA_DALA_LIGASE_2"/>
    <property type="match status" value="1"/>
</dbReference>
<dbReference type="Pfam" id="PF07478">
    <property type="entry name" value="Dala_Dala_lig_C"/>
    <property type="match status" value="1"/>
</dbReference>
<keyword evidence="11" id="KW-0464">Manganese</keyword>
<dbReference type="Pfam" id="PF01820">
    <property type="entry name" value="Dala_Dala_lig_N"/>
    <property type="match status" value="1"/>
</dbReference>
<keyword evidence="10 12" id="KW-0573">Peptidoglycan synthesis</keyword>
<dbReference type="PROSITE" id="PS00843">
    <property type="entry name" value="DALA_DALA_LIGASE_1"/>
    <property type="match status" value="1"/>
</dbReference>
<keyword evidence="16" id="KW-1185">Reference proteome</keyword>
<comment type="pathway">
    <text evidence="12">Cell wall biogenesis; peptidoglycan biosynthesis.</text>
</comment>
<dbReference type="NCBIfam" id="NF002528">
    <property type="entry name" value="PRK01966.1-4"/>
    <property type="match status" value="1"/>
</dbReference>
<dbReference type="PIRSF" id="PIRSF039102">
    <property type="entry name" value="Ddl/VanB"/>
    <property type="match status" value="1"/>
</dbReference>
<evidence type="ECO:0000256" key="6">
    <source>
        <dbReference type="ARBA" id="ARBA00022741"/>
    </source>
</evidence>
<evidence type="ECO:0000256" key="10">
    <source>
        <dbReference type="ARBA" id="ARBA00022984"/>
    </source>
</evidence>
<keyword evidence="9 12" id="KW-0133">Cell shape</keyword>
<evidence type="ECO:0000256" key="8">
    <source>
        <dbReference type="ARBA" id="ARBA00022842"/>
    </source>
</evidence>
<evidence type="ECO:0000256" key="7">
    <source>
        <dbReference type="ARBA" id="ARBA00022840"/>
    </source>
</evidence>
<dbReference type="PANTHER" id="PTHR23132">
    <property type="entry name" value="D-ALANINE--D-ALANINE LIGASE"/>
    <property type="match status" value="1"/>
</dbReference>
<dbReference type="PANTHER" id="PTHR23132:SF25">
    <property type="entry name" value="D-ALANINE--D-ALANINE LIGASE A"/>
    <property type="match status" value="1"/>
</dbReference>
<evidence type="ECO:0000256" key="5">
    <source>
        <dbReference type="ARBA" id="ARBA00022723"/>
    </source>
</evidence>
<dbReference type="NCBIfam" id="NF002378">
    <property type="entry name" value="PRK01372.1"/>
    <property type="match status" value="1"/>
</dbReference>
<keyword evidence="8" id="KW-0460">Magnesium</keyword>
<dbReference type="GO" id="GO:0016874">
    <property type="term" value="F:ligase activity"/>
    <property type="evidence" value="ECO:0007669"/>
    <property type="project" value="UniProtKB-KW"/>
</dbReference>
<evidence type="ECO:0000313" key="15">
    <source>
        <dbReference type="EMBL" id="MBU3159359.1"/>
    </source>
</evidence>
<evidence type="ECO:0000313" key="16">
    <source>
        <dbReference type="Proteomes" id="UP000776252"/>
    </source>
</evidence>
<keyword evidence="12" id="KW-0961">Cell wall biogenesis/degradation</keyword>
<protein>
    <recommendedName>
        <fullName evidence="12">D-alanine--D-alanine ligase</fullName>
        <ecNumber evidence="12">6.3.2.4</ecNumber>
    </recommendedName>
    <alternativeName>
        <fullName evidence="12">D-Ala-D-Ala ligase</fullName>
    </alternativeName>
    <alternativeName>
        <fullName evidence="12">D-alanylalanine synthetase</fullName>
    </alternativeName>
</protein>
<evidence type="ECO:0000256" key="11">
    <source>
        <dbReference type="ARBA" id="ARBA00023211"/>
    </source>
</evidence>
<evidence type="ECO:0000256" key="2">
    <source>
        <dbReference type="ARBA" id="ARBA00001946"/>
    </source>
</evidence>
<feature type="domain" description="ATP-grasp" evidence="14">
    <location>
        <begin position="129"/>
        <end position="335"/>
    </location>
</feature>
<comment type="caution">
    <text evidence="15">The sequence shown here is derived from an EMBL/GenBank/DDBJ whole genome shotgun (WGS) entry which is preliminary data.</text>
</comment>
<dbReference type="InterPro" id="IPR011095">
    <property type="entry name" value="Dala_Dala_lig_C"/>
</dbReference>
<dbReference type="Proteomes" id="UP000776252">
    <property type="component" value="Unassembled WGS sequence"/>
</dbReference>
<sequence>MKKRLAVLFGGQSTEHEVSRASATSVLKNIDQTKYDIYPIGITKDGLWFQYTGKVENIDNGEWETDEYFKVPEGQKLIFNKEVDVVFPVLHGSFGEDGTIQGMCKLSNIPCVGPGVMSSAICMDKIYTKYLLEKFNVKQAEYVVINASEYVKDKDTLTENVEKKLGYPVFIKPSNGGSSVGITKAHNKSELIFGVGEALKYDRKVLVEHAINAREIEVGVLGNDYPMATIPGEIIPAKEFYDYEAKYKNEESKLLIPAAFNEAKLQNIKEIAIKIYKILDCAGMARVDFLVDKETEDVYLNEVNTIPGFTKISMYPKMWQATGKTYVELIDELIKLAIERNNK</sequence>
<proteinExistence type="inferred from homology"/>
<accession>A0ABS6BSL2</accession>
<name>A0ABS6BSL2_9CLOT</name>
<evidence type="ECO:0000256" key="9">
    <source>
        <dbReference type="ARBA" id="ARBA00022960"/>
    </source>
</evidence>
<comment type="similarity">
    <text evidence="3 12">Belongs to the D-alanine--D-alanine ligase family.</text>
</comment>
<evidence type="ECO:0000256" key="12">
    <source>
        <dbReference type="HAMAP-Rule" id="MF_00047"/>
    </source>
</evidence>
<dbReference type="InterPro" id="IPR000291">
    <property type="entry name" value="D-Ala_lig_Van_CS"/>
</dbReference>
<dbReference type="EMBL" id="JAHLDV010000008">
    <property type="protein sequence ID" value="MBU3159359.1"/>
    <property type="molecule type" value="Genomic_DNA"/>
</dbReference>
<comment type="subcellular location">
    <subcellularLocation>
        <location evidence="12">Cytoplasm</location>
    </subcellularLocation>
</comment>
<dbReference type="HAMAP" id="MF_00047">
    <property type="entry name" value="Dala_Dala_lig"/>
    <property type="match status" value="1"/>
</dbReference>
<keyword evidence="4 12" id="KW-0436">Ligase</keyword>
<dbReference type="InterPro" id="IPR011127">
    <property type="entry name" value="Dala_Dala_lig_N"/>
</dbReference>
<keyword evidence="5" id="KW-0479">Metal-binding</keyword>
<dbReference type="NCBIfam" id="TIGR01205">
    <property type="entry name" value="D_ala_D_alaTIGR"/>
    <property type="match status" value="1"/>
</dbReference>
<organism evidence="15 16">
    <name type="scientific">Clostridium frigoris</name>
    <dbReference type="NCBI Taxonomy" id="205327"/>
    <lineage>
        <taxon>Bacteria</taxon>
        <taxon>Bacillati</taxon>
        <taxon>Bacillota</taxon>
        <taxon>Clostridia</taxon>
        <taxon>Eubacteriales</taxon>
        <taxon>Clostridiaceae</taxon>
        <taxon>Clostridium</taxon>
    </lineage>
</organism>
<dbReference type="InterPro" id="IPR011761">
    <property type="entry name" value="ATP-grasp"/>
</dbReference>
<gene>
    <name evidence="12" type="primary">ddl</name>
    <name evidence="15" type="ORF">KPL37_06280</name>
</gene>
<dbReference type="PROSITE" id="PS50975">
    <property type="entry name" value="ATP_GRASP"/>
    <property type="match status" value="1"/>
</dbReference>
<keyword evidence="6 13" id="KW-0547">Nucleotide-binding</keyword>
<reference evidence="15 16" key="1">
    <citation type="submission" date="2021-06" db="EMBL/GenBank/DDBJ databases">
        <title>Clostridia strains as spoilage organisms.</title>
        <authorList>
            <person name="Wambui J."/>
            <person name="Stephan R."/>
            <person name="Stevens M.J.A."/>
        </authorList>
    </citation>
    <scope>NUCLEOTIDE SEQUENCE [LARGE SCALE GENOMIC DNA]</scope>
    <source>
        <strain evidence="15 16">DSM 14204</strain>
    </source>
</reference>
<evidence type="ECO:0000259" key="14">
    <source>
        <dbReference type="PROSITE" id="PS50975"/>
    </source>
</evidence>
<dbReference type="InterPro" id="IPR005905">
    <property type="entry name" value="D_ala_D_ala"/>
</dbReference>
<keyword evidence="12" id="KW-0963">Cytoplasm</keyword>
<comment type="cofactor">
    <cofactor evidence="1">
        <name>Mn(2+)</name>
        <dbReference type="ChEBI" id="CHEBI:29035"/>
    </cofactor>
</comment>
<evidence type="ECO:0000256" key="13">
    <source>
        <dbReference type="PROSITE-ProRule" id="PRU00409"/>
    </source>
</evidence>
<comment type="function">
    <text evidence="12">Cell wall formation.</text>
</comment>
<dbReference type="RefSeq" id="WP_216146736.1">
    <property type="nucleotide sequence ID" value="NZ_JAHLDV010000008.1"/>
</dbReference>
<evidence type="ECO:0000256" key="4">
    <source>
        <dbReference type="ARBA" id="ARBA00022598"/>
    </source>
</evidence>
<comment type="cofactor">
    <cofactor evidence="2">
        <name>Mg(2+)</name>
        <dbReference type="ChEBI" id="CHEBI:18420"/>
    </cofactor>
</comment>
<comment type="catalytic activity">
    <reaction evidence="12">
        <text>2 D-alanine + ATP = D-alanyl-D-alanine + ADP + phosphate + H(+)</text>
        <dbReference type="Rhea" id="RHEA:11224"/>
        <dbReference type="ChEBI" id="CHEBI:15378"/>
        <dbReference type="ChEBI" id="CHEBI:30616"/>
        <dbReference type="ChEBI" id="CHEBI:43474"/>
        <dbReference type="ChEBI" id="CHEBI:57416"/>
        <dbReference type="ChEBI" id="CHEBI:57822"/>
        <dbReference type="ChEBI" id="CHEBI:456216"/>
        <dbReference type="EC" id="6.3.2.4"/>
    </reaction>
</comment>
<evidence type="ECO:0000256" key="3">
    <source>
        <dbReference type="ARBA" id="ARBA00010871"/>
    </source>
</evidence>
<evidence type="ECO:0000256" key="1">
    <source>
        <dbReference type="ARBA" id="ARBA00001936"/>
    </source>
</evidence>